<keyword evidence="1" id="KW-0812">Transmembrane</keyword>
<keyword evidence="3" id="KW-1185">Reference proteome</keyword>
<dbReference type="Proteomes" id="UP000010802">
    <property type="component" value="Chromosome"/>
</dbReference>
<keyword evidence="1" id="KW-0472">Membrane</keyword>
<proteinExistence type="predicted"/>
<sequence length="196" mass="22865">MKVRRSILNRPLTKREHKLVIAFIVCLIFYGLYFIFYPRVIELSNLRKQLLEVSNAKITYKRLYENHNNYKATAVKSNDIIQKVPKDKDVSGFLVDMENWADDKGSTIVSIYSQSTMTENIAETTVNFIPFEIIIKGNYDSLLSFIGQMENYSRILKIEGLKLNTSTDSSVKSQFPWELTIKVNLYYLPSQIKYEH</sequence>
<dbReference type="HOGENOM" id="CLU_1389634_0_0_9"/>
<dbReference type="KEGG" id="tae:TepiRe1_1523"/>
<evidence type="ECO:0000313" key="2">
    <source>
        <dbReference type="EMBL" id="CCP26276.1"/>
    </source>
</evidence>
<dbReference type="InterPro" id="IPR007445">
    <property type="entry name" value="PilO"/>
</dbReference>
<dbReference type="Pfam" id="PF04350">
    <property type="entry name" value="PilO"/>
    <property type="match status" value="1"/>
</dbReference>
<evidence type="ECO:0000313" key="3">
    <source>
        <dbReference type="Proteomes" id="UP000010802"/>
    </source>
</evidence>
<feature type="transmembrane region" description="Helical" evidence="1">
    <location>
        <begin position="20"/>
        <end position="37"/>
    </location>
</feature>
<keyword evidence="1" id="KW-1133">Transmembrane helix</keyword>
<evidence type="ECO:0000256" key="1">
    <source>
        <dbReference type="SAM" id="Phobius"/>
    </source>
</evidence>
<dbReference type="Gene3D" id="3.30.70.60">
    <property type="match status" value="1"/>
</dbReference>
<dbReference type="AlphaFoldDB" id="F4LVH1"/>
<dbReference type="eggNOG" id="COG3167">
    <property type="taxonomic scope" value="Bacteria"/>
</dbReference>
<accession>L0RZD8</accession>
<dbReference type="GO" id="GO:0043683">
    <property type="term" value="P:type IV pilus assembly"/>
    <property type="evidence" value="ECO:0007669"/>
    <property type="project" value="InterPro"/>
</dbReference>
<dbReference type="GO" id="GO:0043107">
    <property type="term" value="P:type IV pilus-dependent motility"/>
    <property type="evidence" value="ECO:0007669"/>
    <property type="project" value="InterPro"/>
</dbReference>
<accession>F4LVH1</accession>
<dbReference type="RefSeq" id="WP_013778480.1">
    <property type="nucleotide sequence ID" value="NC_015519.1"/>
</dbReference>
<protein>
    <submittedName>
        <fullName evidence="2">Uncharacterized protein</fullName>
    </submittedName>
</protein>
<dbReference type="EMBL" id="HF563609">
    <property type="protein sequence ID" value="CCP26276.1"/>
    <property type="molecule type" value="Genomic_DNA"/>
</dbReference>
<gene>
    <name evidence="2" type="ordered locus">TEPIRE1_1523</name>
</gene>
<dbReference type="KEGG" id="tep:TepRe1_1411"/>
<dbReference type="PATRIC" id="fig|1209989.3.peg.1728"/>
<dbReference type="OrthoDB" id="9996208at2"/>
<organism evidence="2 3">
    <name type="scientific">Tepidanaerobacter acetatoxydans (strain DSM 21804 / JCM 16047 / Re1)</name>
    <dbReference type="NCBI Taxonomy" id="1209989"/>
    <lineage>
        <taxon>Bacteria</taxon>
        <taxon>Bacillati</taxon>
        <taxon>Bacillota</taxon>
        <taxon>Clostridia</taxon>
        <taxon>Thermosediminibacterales</taxon>
        <taxon>Tepidanaerobacteraceae</taxon>
        <taxon>Tepidanaerobacter</taxon>
    </lineage>
</organism>
<dbReference type="STRING" id="1209989.TepRe1_1411"/>
<dbReference type="InterPro" id="IPR014717">
    <property type="entry name" value="Transl_elong_EF1B/ribsomal_bS6"/>
</dbReference>
<name>F4LVH1_TEPAE</name>
<reference evidence="3" key="1">
    <citation type="journal article" date="2013" name="Genome Announc.">
        <title>First genome sequence of a syntrophic acetate-oxidizing bacterium, Tepidanaerobacter acetatoxydans strain Re1.</title>
        <authorList>
            <person name="Manzoor S."/>
            <person name="Bongcam-Rudloff E."/>
            <person name="Schnurer A."/>
            <person name="Muller B."/>
        </authorList>
    </citation>
    <scope>NUCLEOTIDE SEQUENCE [LARGE SCALE GENOMIC DNA]</scope>
    <source>
        <strain evidence="3">Re1</strain>
    </source>
</reference>